<evidence type="ECO:0000256" key="3">
    <source>
        <dbReference type="ARBA" id="ARBA00022801"/>
    </source>
</evidence>
<dbReference type="SMART" id="SM00849">
    <property type="entry name" value="Lactamase_B"/>
    <property type="match status" value="1"/>
</dbReference>
<dbReference type="STRING" id="1121442.SAMN02745702_02412"/>
<keyword evidence="3" id="KW-0378">Hydrolase</keyword>
<evidence type="ECO:0000256" key="1">
    <source>
        <dbReference type="ARBA" id="ARBA00001947"/>
    </source>
</evidence>
<gene>
    <name evidence="6" type="ORF">SAMN02745702_02412</name>
</gene>
<dbReference type="EMBL" id="FUYA01000008">
    <property type="protein sequence ID" value="SKA78184.1"/>
    <property type="molecule type" value="Genomic_DNA"/>
</dbReference>
<dbReference type="AlphaFoldDB" id="A0A1T4WLI8"/>
<dbReference type="SUPFAM" id="SSF56281">
    <property type="entry name" value="Metallo-hydrolase/oxidoreductase"/>
    <property type="match status" value="1"/>
</dbReference>
<dbReference type="GO" id="GO:0016787">
    <property type="term" value="F:hydrolase activity"/>
    <property type="evidence" value="ECO:0007669"/>
    <property type="project" value="UniProtKB-KW"/>
</dbReference>
<dbReference type="InterPro" id="IPR051453">
    <property type="entry name" value="MBL_Glyoxalase_II"/>
</dbReference>
<evidence type="ECO:0000313" key="6">
    <source>
        <dbReference type="EMBL" id="SKA78184.1"/>
    </source>
</evidence>
<accession>A0A1T4WLI8</accession>
<protein>
    <submittedName>
        <fullName evidence="6">Glyoxylase, beta-lactamase superfamily II</fullName>
    </submittedName>
</protein>
<dbReference type="GO" id="GO:0046872">
    <property type="term" value="F:metal ion binding"/>
    <property type="evidence" value="ECO:0007669"/>
    <property type="project" value="UniProtKB-KW"/>
</dbReference>
<evidence type="ECO:0000313" key="7">
    <source>
        <dbReference type="Proteomes" id="UP000189733"/>
    </source>
</evidence>
<dbReference type="PANTHER" id="PTHR46233:SF3">
    <property type="entry name" value="HYDROXYACYLGLUTATHIONE HYDROLASE GLOC"/>
    <property type="match status" value="1"/>
</dbReference>
<dbReference type="RefSeq" id="WP_078685691.1">
    <property type="nucleotide sequence ID" value="NZ_FUYA01000008.1"/>
</dbReference>
<keyword evidence="7" id="KW-1185">Reference proteome</keyword>
<evidence type="ECO:0000259" key="5">
    <source>
        <dbReference type="SMART" id="SM00849"/>
    </source>
</evidence>
<reference evidence="6 7" key="1">
    <citation type="submission" date="2017-02" db="EMBL/GenBank/DDBJ databases">
        <authorList>
            <person name="Peterson S.W."/>
        </authorList>
    </citation>
    <scope>NUCLEOTIDE SEQUENCE [LARGE SCALE GENOMIC DNA]</scope>
    <source>
        <strain evidence="6 7">DSM 18034</strain>
    </source>
</reference>
<dbReference type="InterPro" id="IPR036866">
    <property type="entry name" value="RibonucZ/Hydroxyglut_hydro"/>
</dbReference>
<dbReference type="Pfam" id="PF00753">
    <property type="entry name" value="Lactamase_B"/>
    <property type="match status" value="1"/>
</dbReference>
<dbReference type="Gene3D" id="3.60.15.10">
    <property type="entry name" value="Ribonuclease Z/Hydroxyacylglutathione hydrolase-like"/>
    <property type="match status" value="1"/>
</dbReference>
<dbReference type="PANTHER" id="PTHR46233">
    <property type="entry name" value="HYDROXYACYLGLUTATHIONE HYDROLASE GLOC"/>
    <property type="match status" value="1"/>
</dbReference>
<dbReference type="CDD" id="cd06262">
    <property type="entry name" value="metallo-hydrolase-like_MBL-fold"/>
    <property type="match status" value="1"/>
</dbReference>
<name>A0A1T4WLI8_9BACT</name>
<organism evidence="6 7">
    <name type="scientific">Desulfobaculum bizertense DSM 18034</name>
    <dbReference type="NCBI Taxonomy" id="1121442"/>
    <lineage>
        <taxon>Bacteria</taxon>
        <taxon>Pseudomonadati</taxon>
        <taxon>Thermodesulfobacteriota</taxon>
        <taxon>Desulfovibrionia</taxon>
        <taxon>Desulfovibrionales</taxon>
        <taxon>Desulfovibrionaceae</taxon>
        <taxon>Desulfobaculum</taxon>
    </lineage>
</organism>
<dbReference type="Proteomes" id="UP000189733">
    <property type="component" value="Unassembled WGS sequence"/>
</dbReference>
<sequence>MKIRQFVLGPYQTNGYLISHDDKAVFVDPGGSPHEVAELVKSEGLKLEHIIVTHVHFDHMLGCAELARQTGATILVPEGDLCLFDEELVSGLEMGLPKVPEFEYELLKPGKTVFAGLKCRVLLTPGHTPGGMSLYFPEIDSVFVGDALFDGAIGRTDFTGGNMQTLLTSIKTQLFTLPEQTKVFPGHGGSTTIGNEKLHNPYFQSGFGIRGF</sequence>
<dbReference type="InterPro" id="IPR001279">
    <property type="entry name" value="Metallo-B-lactamas"/>
</dbReference>
<proteinExistence type="predicted"/>
<feature type="domain" description="Metallo-beta-lactamase" evidence="5">
    <location>
        <begin position="12"/>
        <end position="187"/>
    </location>
</feature>
<keyword evidence="2" id="KW-0479">Metal-binding</keyword>
<evidence type="ECO:0000256" key="2">
    <source>
        <dbReference type="ARBA" id="ARBA00022723"/>
    </source>
</evidence>
<dbReference type="OrthoDB" id="9802991at2"/>
<evidence type="ECO:0000256" key="4">
    <source>
        <dbReference type="ARBA" id="ARBA00022833"/>
    </source>
</evidence>
<keyword evidence="4" id="KW-0862">Zinc</keyword>
<comment type="cofactor">
    <cofactor evidence="1">
        <name>Zn(2+)</name>
        <dbReference type="ChEBI" id="CHEBI:29105"/>
    </cofactor>
</comment>